<dbReference type="WBParaSite" id="PS1159_v2.g632.t1">
    <property type="protein sequence ID" value="PS1159_v2.g632.t1"/>
    <property type="gene ID" value="PS1159_v2.g632"/>
</dbReference>
<evidence type="ECO:0000313" key="2">
    <source>
        <dbReference type="WBParaSite" id="PS1159_v2.g632.t1"/>
    </source>
</evidence>
<organism evidence="1 2">
    <name type="scientific">Panagrolaimus sp. PS1159</name>
    <dbReference type="NCBI Taxonomy" id="55785"/>
    <lineage>
        <taxon>Eukaryota</taxon>
        <taxon>Metazoa</taxon>
        <taxon>Ecdysozoa</taxon>
        <taxon>Nematoda</taxon>
        <taxon>Chromadorea</taxon>
        <taxon>Rhabditida</taxon>
        <taxon>Tylenchina</taxon>
        <taxon>Panagrolaimomorpha</taxon>
        <taxon>Panagrolaimoidea</taxon>
        <taxon>Panagrolaimidae</taxon>
        <taxon>Panagrolaimus</taxon>
    </lineage>
</organism>
<proteinExistence type="predicted"/>
<evidence type="ECO:0000313" key="1">
    <source>
        <dbReference type="Proteomes" id="UP000887580"/>
    </source>
</evidence>
<accession>A0AC35GLQ8</accession>
<sequence>MKKEMKEVEKLLEQLKDDNHTEEQSARLRELVTRTAAGKASVKVAQNAIGKIDSMLNTHAQMYDSVADRLINGKIFMAEKTRNIEDMRDIVNKALGQFKADCEKITDRRAKLQTTHEKLVTKTEQAKALIVKKQAKADSTLKAKQERLEKQAKLKEQYNNLMKESEKQRQRWEMKLEFAAADVEKCQ</sequence>
<name>A0AC35GLQ8_9BILA</name>
<dbReference type="Proteomes" id="UP000887580">
    <property type="component" value="Unplaced"/>
</dbReference>
<reference evidence="2" key="1">
    <citation type="submission" date="2022-11" db="UniProtKB">
        <authorList>
            <consortium name="WormBaseParasite"/>
        </authorList>
    </citation>
    <scope>IDENTIFICATION</scope>
</reference>
<protein>
    <submittedName>
        <fullName evidence="2">Uncharacterized protein</fullName>
    </submittedName>
</protein>